<dbReference type="Pfam" id="PF02899">
    <property type="entry name" value="Phage_int_SAM_1"/>
    <property type="match status" value="1"/>
</dbReference>
<feature type="domain" description="Core-binding (CB)" evidence="7">
    <location>
        <begin position="9"/>
        <end position="90"/>
    </location>
</feature>
<dbReference type="GO" id="GO:0007059">
    <property type="term" value="P:chromosome segregation"/>
    <property type="evidence" value="ECO:0007669"/>
    <property type="project" value="UniProtKB-KW"/>
</dbReference>
<dbReference type="GO" id="GO:0006310">
    <property type="term" value="P:DNA recombination"/>
    <property type="evidence" value="ECO:0007669"/>
    <property type="project" value="UniProtKB-KW"/>
</dbReference>
<dbReference type="InterPro" id="IPR050090">
    <property type="entry name" value="Tyrosine_recombinase_XerCD"/>
</dbReference>
<keyword evidence="1" id="KW-0159">Chromosome partition</keyword>
<accession>W4L4F1</accession>
<evidence type="ECO:0000259" key="7">
    <source>
        <dbReference type="PROSITE" id="PS51900"/>
    </source>
</evidence>
<dbReference type="HOGENOM" id="CLU_851744_0_0_7"/>
<comment type="caution">
    <text evidence="8">The sequence shown here is derived from an EMBL/GenBank/DDBJ whole genome shotgun (WGS) entry which is preliminary data.</text>
</comment>
<sequence length="311" mass="34249">MSAAATSTASIRRLFPGWLDLAGRVSGRTLTEYRLDATHYLIYCAAADVEPLDAESLRAWRNHMVEGTQLSPHTINRRLAAIKRLTKASAVLKELPSAIAHEFSLVENAQVSPLRHRLRPDARIKIEPVEMRALVEAPDTRSLLGQRDRALLATLAGSGCRIGELMALQQDHVLRDPKGSMIEVLGKGQAQPRTAPLSLEAHKAIGAWLEARAKCGIDAQHIFTGFKGPGVRGVPTSRPLSVRSGWNVVRKYARQVGLVLKPHDMRRFVGTQLAAKDLRSAQLALGHKRLETTVRHYVLHELEAGLTDGLY</sequence>
<evidence type="ECO:0000256" key="2">
    <source>
        <dbReference type="ARBA" id="ARBA00022908"/>
    </source>
</evidence>
<dbReference type="Gene3D" id="1.10.443.10">
    <property type="entry name" value="Intergrase catalytic core"/>
    <property type="match status" value="1"/>
</dbReference>
<dbReference type="PANTHER" id="PTHR30349:SF81">
    <property type="entry name" value="TYROSINE RECOMBINASE XERC"/>
    <property type="match status" value="1"/>
</dbReference>
<dbReference type="SUPFAM" id="SSF47823">
    <property type="entry name" value="lambda integrase-like, N-terminal domain"/>
    <property type="match status" value="1"/>
</dbReference>
<evidence type="ECO:0000259" key="6">
    <source>
        <dbReference type="PROSITE" id="PS51898"/>
    </source>
</evidence>
<evidence type="ECO:0000313" key="8">
    <source>
        <dbReference type="EMBL" id="ETW92201.1"/>
    </source>
</evidence>
<dbReference type="Proteomes" id="UP000019141">
    <property type="component" value="Unassembled WGS sequence"/>
</dbReference>
<dbReference type="Pfam" id="PF00589">
    <property type="entry name" value="Phage_integrase"/>
    <property type="match status" value="1"/>
</dbReference>
<dbReference type="InterPro" id="IPR004107">
    <property type="entry name" value="Integrase_SAM-like_N"/>
</dbReference>
<dbReference type="InterPro" id="IPR002104">
    <property type="entry name" value="Integrase_catalytic"/>
</dbReference>
<dbReference type="GO" id="GO:0015074">
    <property type="term" value="P:DNA integration"/>
    <property type="evidence" value="ECO:0007669"/>
    <property type="project" value="UniProtKB-KW"/>
</dbReference>
<evidence type="ECO:0000256" key="3">
    <source>
        <dbReference type="ARBA" id="ARBA00023125"/>
    </source>
</evidence>
<dbReference type="AlphaFoldDB" id="W4L4F1"/>
<keyword evidence="3 5" id="KW-0238">DNA-binding</keyword>
<dbReference type="InterPro" id="IPR011010">
    <property type="entry name" value="DNA_brk_join_enz"/>
</dbReference>
<evidence type="ECO:0000256" key="5">
    <source>
        <dbReference type="PROSITE-ProRule" id="PRU01248"/>
    </source>
</evidence>
<dbReference type="Gene3D" id="1.10.150.130">
    <property type="match status" value="1"/>
</dbReference>
<feature type="domain" description="Tyr recombinase" evidence="6">
    <location>
        <begin position="119"/>
        <end position="311"/>
    </location>
</feature>
<gene>
    <name evidence="8" type="ORF">ETSY1_44700</name>
</gene>
<proteinExistence type="predicted"/>
<dbReference type="InterPro" id="IPR013762">
    <property type="entry name" value="Integrase-like_cat_sf"/>
</dbReference>
<dbReference type="PROSITE" id="PS51900">
    <property type="entry name" value="CB"/>
    <property type="match status" value="1"/>
</dbReference>
<keyword evidence="9" id="KW-1185">Reference proteome</keyword>
<keyword evidence="2" id="KW-0229">DNA integration</keyword>
<dbReference type="GO" id="GO:0003677">
    <property type="term" value="F:DNA binding"/>
    <property type="evidence" value="ECO:0007669"/>
    <property type="project" value="UniProtKB-UniRule"/>
</dbReference>
<dbReference type="InterPro" id="IPR044068">
    <property type="entry name" value="CB"/>
</dbReference>
<reference evidence="8 9" key="1">
    <citation type="journal article" date="2014" name="Nature">
        <title>An environmental bacterial taxon with a large and distinct metabolic repertoire.</title>
        <authorList>
            <person name="Wilson M.C."/>
            <person name="Mori T."/>
            <person name="Ruckert C."/>
            <person name="Uria A.R."/>
            <person name="Helf M.J."/>
            <person name="Takada K."/>
            <person name="Gernert C."/>
            <person name="Steffens U.A."/>
            <person name="Heycke N."/>
            <person name="Schmitt S."/>
            <person name="Rinke C."/>
            <person name="Helfrich E.J."/>
            <person name="Brachmann A.O."/>
            <person name="Gurgui C."/>
            <person name="Wakimoto T."/>
            <person name="Kracht M."/>
            <person name="Crusemann M."/>
            <person name="Hentschel U."/>
            <person name="Abe I."/>
            <person name="Matsunaga S."/>
            <person name="Kalinowski J."/>
            <person name="Takeyama H."/>
            <person name="Piel J."/>
        </authorList>
    </citation>
    <scope>NUCLEOTIDE SEQUENCE [LARGE SCALE GENOMIC DNA]</scope>
    <source>
        <strain evidence="9">TSY1</strain>
    </source>
</reference>
<dbReference type="PROSITE" id="PS51898">
    <property type="entry name" value="TYR_RECOMBINASE"/>
    <property type="match status" value="1"/>
</dbReference>
<name>W4L4F1_ENTF1</name>
<evidence type="ECO:0008006" key="10">
    <source>
        <dbReference type="Google" id="ProtNLM"/>
    </source>
</evidence>
<evidence type="ECO:0000256" key="4">
    <source>
        <dbReference type="ARBA" id="ARBA00023172"/>
    </source>
</evidence>
<keyword evidence="4" id="KW-0233">DNA recombination</keyword>
<dbReference type="SUPFAM" id="SSF56349">
    <property type="entry name" value="DNA breaking-rejoining enzymes"/>
    <property type="match status" value="1"/>
</dbReference>
<organism evidence="8 9">
    <name type="scientific">Entotheonella factor</name>
    <dbReference type="NCBI Taxonomy" id="1429438"/>
    <lineage>
        <taxon>Bacteria</taxon>
        <taxon>Pseudomonadati</taxon>
        <taxon>Nitrospinota/Tectimicrobiota group</taxon>
        <taxon>Candidatus Tectimicrobiota</taxon>
        <taxon>Candidatus Entotheonellia</taxon>
        <taxon>Candidatus Entotheonellales</taxon>
        <taxon>Candidatus Entotheonellaceae</taxon>
        <taxon>Candidatus Entotheonella</taxon>
    </lineage>
</organism>
<dbReference type="EMBL" id="AZHW01001598">
    <property type="protein sequence ID" value="ETW92201.1"/>
    <property type="molecule type" value="Genomic_DNA"/>
</dbReference>
<dbReference type="InterPro" id="IPR010998">
    <property type="entry name" value="Integrase_recombinase_N"/>
</dbReference>
<protein>
    <recommendedName>
        <fullName evidence="10">Tyr recombinase domain-containing protein</fullName>
    </recommendedName>
</protein>
<evidence type="ECO:0000313" key="9">
    <source>
        <dbReference type="Proteomes" id="UP000019141"/>
    </source>
</evidence>
<dbReference type="PANTHER" id="PTHR30349">
    <property type="entry name" value="PHAGE INTEGRASE-RELATED"/>
    <property type="match status" value="1"/>
</dbReference>
<evidence type="ECO:0000256" key="1">
    <source>
        <dbReference type="ARBA" id="ARBA00022829"/>
    </source>
</evidence>